<dbReference type="PANTHER" id="PTHR30160:SF7">
    <property type="entry name" value="ADP-HEPTOSE--LPS HEPTOSYLTRANSFERASE 2"/>
    <property type="match status" value="1"/>
</dbReference>
<gene>
    <name evidence="1" type="ORF">AMJ39_02305</name>
</gene>
<dbReference type="EMBL" id="LIZS01000008">
    <property type="protein sequence ID" value="KPJ54011.1"/>
    <property type="molecule type" value="Genomic_DNA"/>
</dbReference>
<reference evidence="1 2" key="1">
    <citation type="journal article" date="2015" name="Microbiome">
        <title>Genomic resolution of linkages in carbon, nitrogen, and sulfur cycling among widespread estuary sediment bacteria.</title>
        <authorList>
            <person name="Baker B.J."/>
            <person name="Lazar C.S."/>
            <person name="Teske A.P."/>
            <person name="Dick G.J."/>
        </authorList>
    </citation>
    <scope>NUCLEOTIDE SEQUENCE [LARGE SCALE GENOMIC DNA]</scope>
    <source>
        <strain evidence="1">DG_24</strain>
    </source>
</reference>
<accession>A0A0S7WV74</accession>
<dbReference type="AlphaFoldDB" id="A0A0S7WV74"/>
<dbReference type="STRING" id="1703770.AMJ39_02305"/>
<organism evidence="1 2">
    <name type="scientific">candidate division TA06 bacterium DG_24</name>
    <dbReference type="NCBI Taxonomy" id="1703770"/>
    <lineage>
        <taxon>Bacteria</taxon>
        <taxon>Bacteria division TA06</taxon>
    </lineage>
</organism>
<dbReference type="InterPro" id="IPR051199">
    <property type="entry name" value="LPS_LOS_Heptosyltrfase"/>
</dbReference>
<dbReference type="SUPFAM" id="SSF53756">
    <property type="entry name" value="UDP-Glycosyltransferase/glycogen phosphorylase"/>
    <property type="match status" value="1"/>
</dbReference>
<comment type="caution">
    <text evidence="1">The sequence shown here is derived from an EMBL/GenBank/DDBJ whole genome shotgun (WGS) entry which is preliminary data.</text>
</comment>
<dbReference type="Gene3D" id="3.40.50.2000">
    <property type="entry name" value="Glycogen Phosphorylase B"/>
    <property type="match status" value="2"/>
</dbReference>
<protein>
    <submittedName>
        <fullName evidence="1">Uncharacterized protein</fullName>
    </submittedName>
</protein>
<dbReference type="PANTHER" id="PTHR30160">
    <property type="entry name" value="TETRAACYLDISACCHARIDE 4'-KINASE-RELATED"/>
    <property type="match status" value="1"/>
</dbReference>
<proteinExistence type="predicted"/>
<evidence type="ECO:0000313" key="2">
    <source>
        <dbReference type="Proteomes" id="UP000052008"/>
    </source>
</evidence>
<evidence type="ECO:0000313" key="1">
    <source>
        <dbReference type="EMBL" id="KPJ54011.1"/>
    </source>
</evidence>
<dbReference type="GO" id="GO:0008713">
    <property type="term" value="F:ADP-heptose-lipopolysaccharide heptosyltransferase activity"/>
    <property type="evidence" value="ECO:0007669"/>
    <property type="project" value="TreeGrafter"/>
</dbReference>
<sequence>MWSAVANRLLLNSLKIVYRRPVIPLTGLLRNPNGIIVRSPSGPGQYLFSMPALWALVKLHPSTPLVLILSGEGQDLPCPLPAHCEVVRIDFSRLRASGRLHRRSRRVLGQYGADLFVDFEGAGEPAMMAAWAANTPVRATFRCPGLTPFFNCEVVVDLPRCRDDIDRYLRLVAALGAEAEDRSLDLDLGADELARARDFLRLVGLRKDEVLVGLDIGPPADGSDLDMELLMKLIVALERRVSNVRFLVTHSTGRPLLPKMRHLLAREPLVVVEPGLRHQSALVAQCALLIARQTDLFSVACALGVPALLLRGSREKELVRPPFDVAVRTAVVPARDEETWPHDAVRAATELLSAGLAAGYVDE</sequence>
<dbReference type="GO" id="GO:0005829">
    <property type="term" value="C:cytosol"/>
    <property type="evidence" value="ECO:0007669"/>
    <property type="project" value="TreeGrafter"/>
</dbReference>
<dbReference type="GO" id="GO:0009244">
    <property type="term" value="P:lipopolysaccharide core region biosynthetic process"/>
    <property type="evidence" value="ECO:0007669"/>
    <property type="project" value="TreeGrafter"/>
</dbReference>
<name>A0A0S7WV74_UNCT6</name>
<dbReference type="Proteomes" id="UP000052008">
    <property type="component" value="Unassembled WGS sequence"/>
</dbReference>